<dbReference type="AlphaFoldDB" id="A0ABD3WJE0"/>
<keyword evidence="3" id="KW-1185">Reference proteome</keyword>
<evidence type="ECO:0000256" key="1">
    <source>
        <dbReference type="SAM" id="Coils"/>
    </source>
</evidence>
<accession>A0ABD3WJE0</accession>
<dbReference type="EMBL" id="JBJQND010000006">
    <property type="protein sequence ID" value="KAL3874079.1"/>
    <property type="molecule type" value="Genomic_DNA"/>
</dbReference>
<proteinExistence type="predicted"/>
<name>A0ABD3WJE0_SINWO</name>
<feature type="non-terminal residue" evidence="2">
    <location>
        <position position="122"/>
    </location>
</feature>
<evidence type="ECO:0000313" key="3">
    <source>
        <dbReference type="Proteomes" id="UP001634394"/>
    </source>
</evidence>
<feature type="non-terminal residue" evidence="2">
    <location>
        <position position="1"/>
    </location>
</feature>
<organism evidence="2 3">
    <name type="scientific">Sinanodonta woodiana</name>
    <name type="common">Chinese pond mussel</name>
    <name type="synonym">Anodonta woodiana</name>
    <dbReference type="NCBI Taxonomy" id="1069815"/>
    <lineage>
        <taxon>Eukaryota</taxon>
        <taxon>Metazoa</taxon>
        <taxon>Spiralia</taxon>
        <taxon>Lophotrochozoa</taxon>
        <taxon>Mollusca</taxon>
        <taxon>Bivalvia</taxon>
        <taxon>Autobranchia</taxon>
        <taxon>Heteroconchia</taxon>
        <taxon>Palaeoheterodonta</taxon>
        <taxon>Unionida</taxon>
        <taxon>Unionoidea</taxon>
        <taxon>Unionidae</taxon>
        <taxon>Unioninae</taxon>
        <taxon>Sinanodonta</taxon>
    </lineage>
</organism>
<feature type="coiled-coil region" evidence="1">
    <location>
        <begin position="34"/>
        <end position="111"/>
    </location>
</feature>
<protein>
    <submittedName>
        <fullName evidence="2">Uncharacterized protein</fullName>
    </submittedName>
</protein>
<gene>
    <name evidence="2" type="ORF">ACJMK2_037142</name>
</gene>
<sequence length="122" mass="13918">VSLYISIMATERQMIKEYRAMGSEDLGYEGDRLAAFIEERIKEWKAEKAGEREKELAKIAADRELAEKAEQNKKELELARIAAETVRITAEKAAEQEIARLAHNLELEKVRVEARTNGRDDA</sequence>
<dbReference type="Proteomes" id="UP001634394">
    <property type="component" value="Unassembled WGS sequence"/>
</dbReference>
<evidence type="ECO:0000313" key="2">
    <source>
        <dbReference type="EMBL" id="KAL3874079.1"/>
    </source>
</evidence>
<comment type="caution">
    <text evidence="2">The sequence shown here is derived from an EMBL/GenBank/DDBJ whole genome shotgun (WGS) entry which is preliminary data.</text>
</comment>
<reference evidence="2 3" key="1">
    <citation type="submission" date="2024-11" db="EMBL/GenBank/DDBJ databases">
        <title>Chromosome-level genome assembly of the freshwater bivalve Anodonta woodiana.</title>
        <authorList>
            <person name="Chen X."/>
        </authorList>
    </citation>
    <scope>NUCLEOTIDE SEQUENCE [LARGE SCALE GENOMIC DNA]</scope>
    <source>
        <strain evidence="2">MN2024</strain>
        <tissue evidence="2">Gills</tissue>
    </source>
</reference>
<keyword evidence="1" id="KW-0175">Coiled coil</keyword>